<evidence type="ECO:0000313" key="1">
    <source>
        <dbReference type="EMBL" id="AVQ25990.1"/>
    </source>
</evidence>
<protein>
    <submittedName>
        <fullName evidence="1">Uncharacterized protein</fullName>
    </submittedName>
</protein>
<dbReference type="Pfam" id="PF21825">
    <property type="entry name" value="crAss001_48"/>
    <property type="match status" value="1"/>
</dbReference>
<dbReference type="AlphaFoldDB" id="A0AAD0HVT6"/>
<sequence>MLISKGVIEMESFLDRIIKEKDDLQEKIIKLDRFFTTDTFENLSPVEKMHLKDQMRYMSAYLSTLRQRINFYESKEGKHGND</sequence>
<dbReference type="EMBL" id="CP028108">
    <property type="protein sequence ID" value="AVQ25990.1"/>
    <property type="molecule type" value="Genomic_DNA"/>
</dbReference>
<accession>A0AAD0HVT6</accession>
<gene>
    <name evidence="1" type="ORF">C4N17_10270</name>
</gene>
<proteinExistence type="predicted"/>
<organism evidence="1 2">
    <name type="scientific">Fusobacterium periodonticum</name>
    <dbReference type="NCBI Taxonomy" id="860"/>
    <lineage>
        <taxon>Bacteria</taxon>
        <taxon>Fusobacteriati</taxon>
        <taxon>Fusobacteriota</taxon>
        <taxon>Fusobacteriia</taxon>
        <taxon>Fusobacteriales</taxon>
        <taxon>Fusobacteriaceae</taxon>
        <taxon>Fusobacterium</taxon>
    </lineage>
</organism>
<dbReference type="InterPro" id="IPR054052">
    <property type="entry name" value="Y16Q-like"/>
</dbReference>
<reference evidence="1 2" key="1">
    <citation type="submission" date="2018-03" db="EMBL/GenBank/DDBJ databases">
        <title>Complete Fusobacterium genomes using hybrid Minion sequencing.</title>
        <authorList>
            <person name="Slade D.J."/>
            <person name="Lahmers K."/>
        </authorList>
    </citation>
    <scope>NUCLEOTIDE SEQUENCE [LARGE SCALE GENOMIC DNA]</scope>
    <source>
        <strain evidence="1 2">2_1_31</strain>
    </source>
</reference>
<evidence type="ECO:0000313" key="2">
    <source>
        <dbReference type="Proteomes" id="UP000241472"/>
    </source>
</evidence>
<dbReference type="Proteomes" id="UP000241472">
    <property type="component" value="Chromosome"/>
</dbReference>
<dbReference type="KEGG" id="fpei:C4N17_10270"/>
<name>A0AAD0HVT6_9FUSO</name>